<dbReference type="Gene3D" id="3.90.480.10">
    <property type="entry name" value="Sulfite Reductase Hemoprotein,Domain 2"/>
    <property type="match status" value="1"/>
</dbReference>
<dbReference type="InterPro" id="IPR045854">
    <property type="entry name" value="NO2/SO3_Rdtase_4Fe4S_sf"/>
</dbReference>
<evidence type="ECO:0000256" key="3">
    <source>
        <dbReference type="ARBA" id="ARBA00022723"/>
    </source>
</evidence>
<dbReference type="SUPFAM" id="SSF55124">
    <property type="entry name" value="Nitrite/Sulfite reductase N-terminal domain-like"/>
    <property type="match status" value="1"/>
</dbReference>
<dbReference type="Proteomes" id="UP001055336">
    <property type="component" value="Chromosome"/>
</dbReference>
<dbReference type="PANTHER" id="PTHR32439:SF9">
    <property type="entry name" value="BLR3264 PROTEIN"/>
    <property type="match status" value="1"/>
</dbReference>
<feature type="domain" description="Nitrite/Sulfite reductase ferredoxin-like" evidence="7">
    <location>
        <begin position="20"/>
        <end position="73"/>
    </location>
</feature>
<evidence type="ECO:0000313" key="8">
    <source>
        <dbReference type="EMBL" id="UMB71309.1"/>
    </source>
</evidence>
<evidence type="ECO:0000259" key="7">
    <source>
        <dbReference type="Pfam" id="PF03460"/>
    </source>
</evidence>
<protein>
    <submittedName>
        <fullName evidence="8">Nitrite reductase</fullName>
    </submittedName>
</protein>
<keyword evidence="3" id="KW-0479">Metal-binding</keyword>
<dbReference type="InterPro" id="IPR005117">
    <property type="entry name" value="NiRdtase/SiRdtase_haem-b_fer"/>
</dbReference>
<dbReference type="RefSeq" id="WP_240263060.1">
    <property type="nucleotide sequence ID" value="NZ_CP092488.2"/>
</dbReference>
<keyword evidence="5" id="KW-0408">Iron</keyword>
<evidence type="ECO:0000256" key="5">
    <source>
        <dbReference type="ARBA" id="ARBA00023004"/>
    </source>
</evidence>
<keyword evidence="9" id="KW-1185">Reference proteome</keyword>
<dbReference type="InterPro" id="IPR036136">
    <property type="entry name" value="Nit/Sulf_reduc_fer-like_dom_sf"/>
</dbReference>
<keyword evidence="1" id="KW-0004">4Fe-4S</keyword>
<sequence length="295" mass="31773">MTTDSRTRADMCPGVWRPWQADDGLLVRIRLMGGVLPTPALRRLCEVTRRYGDGGIHLTRRANLQLRGLPGDDGRLTHDVALAIESTGLMPTRTHELVRNVLASPQTGLAGGRIDLRPAIARLDRLLCASPRLGLLPGRFLFTLDDGRGDLLTRLTGAGKRGTDLGCVALDDNVVQLRVGDHWGDVIPVADVADRLTDLAGQFLDARGVGADAPWHIRELGRPLQPPFPADPRIPAAAPALPYGKVPGGEHVPAHEGVLNPDQVQALLERAVDVPHVVVTPWRGVLVPNTPEVGE</sequence>
<keyword evidence="6" id="KW-0411">Iron-sulfur</keyword>
<reference evidence="8" key="1">
    <citation type="submission" date="2022-08" db="EMBL/GenBank/DDBJ databases">
        <title>Whole genome sequencing of non-tuberculosis mycobacteria type-strains.</title>
        <authorList>
            <person name="Igarashi Y."/>
            <person name="Osugi A."/>
            <person name="Mitarai S."/>
        </authorList>
    </citation>
    <scope>NUCLEOTIDE SEQUENCE</scope>
    <source>
        <strain evidence="8">DSM 45127</strain>
    </source>
</reference>
<dbReference type="Pfam" id="PF03460">
    <property type="entry name" value="NIR_SIR_ferr"/>
    <property type="match status" value="1"/>
</dbReference>
<accession>A0ABY3VPE1</accession>
<dbReference type="EMBL" id="CP092488">
    <property type="protein sequence ID" value="UMB71309.1"/>
    <property type="molecule type" value="Genomic_DNA"/>
</dbReference>
<evidence type="ECO:0000256" key="1">
    <source>
        <dbReference type="ARBA" id="ARBA00022485"/>
    </source>
</evidence>
<evidence type="ECO:0000313" key="9">
    <source>
        <dbReference type="Proteomes" id="UP001055336"/>
    </source>
</evidence>
<evidence type="ECO:0000256" key="6">
    <source>
        <dbReference type="ARBA" id="ARBA00023014"/>
    </source>
</evidence>
<evidence type="ECO:0000256" key="4">
    <source>
        <dbReference type="ARBA" id="ARBA00023002"/>
    </source>
</evidence>
<name>A0ABY3VPE1_9MYCO</name>
<evidence type="ECO:0000256" key="2">
    <source>
        <dbReference type="ARBA" id="ARBA00022617"/>
    </source>
</evidence>
<dbReference type="Gene3D" id="3.30.413.10">
    <property type="entry name" value="Sulfite Reductase Hemoprotein, domain 1"/>
    <property type="match status" value="1"/>
</dbReference>
<organism evidence="8 9">
    <name type="scientific">Mycobacterium paraterrae</name>
    <dbReference type="NCBI Taxonomy" id="577492"/>
    <lineage>
        <taxon>Bacteria</taxon>
        <taxon>Bacillati</taxon>
        <taxon>Actinomycetota</taxon>
        <taxon>Actinomycetes</taxon>
        <taxon>Mycobacteriales</taxon>
        <taxon>Mycobacteriaceae</taxon>
        <taxon>Mycobacterium</taxon>
    </lineage>
</organism>
<keyword evidence="2" id="KW-0349">Heme</keyword>
<gene>
    <name evidence="8" type="ORF">MKK62_08715</name>
</gene>
<dbReference type="PANTHER" id="PTHR32439">
    <property type="entry name" value="FERREDOXIN--NITRITE REDUCTASE, CHLOROPLASTIC"/>
    <property type="match status" value="1"/>
</dbReference>
<keyword evidence="4" id="KW-0560">Oxidoreductase</keyword>
<dbReference type="InterPro" id="IPR051329">
    <property type="entry name" value="NIR_SIR_4Fe-4S"/>
</dbReference>
<proteinExistence type="predicted"/>